<dbReference type="RefSeq" id="WP_350353356.1">
    <property type="nucleotide sequence ID" value="NZ_CP158357.1"/>
</dbReference>
<dbReference type="PANTHER" id="PTHR43792:SF8">
    <property type="entry name" value="[RIBOSOMAL PROTEIN US5]-ALANINE N-ACETYLTRANSFERASE"/>
    <property type="match status" value="1"/>
</dbReference>
<accession>A0AAU7W1K0</accession>
<name>A0AAU7W1K0_9MICO</name>
<dbReference type="EMBL" id="CP158357">
    <property type="protein sequence ID" value="XBX80555.1"/>
    <property type="molecule type" value="Genomic_DNA"/>
</dbReference>
<gene>
    <name evidence="5" type="ORF">ABS642_10820</name>
</gene>
<evidence type="ECO:0000259" key="4">
    <source>
        <dbReference type="PROSITE" id="PS51186"/>
    </source>
</evidence>
<dbReference type="PANTHER" id="PTHR43792">
    <property type="entry name" value="GNAT FAMILY, PUTATIVE (AFU_ORTHOLOGUE AFUA_3G00765)-RELATED-RELATED"/>
    <property type="match status" value="1"/>
</dbReference>
<dbReference type="PROSITE" id="PS51186">
    <property type="entry name" value="GNAT"/>
    <property type="match status" value="1"/>
</dbReference>
<proteinExistence type="inferred from homology"/>
<keyword evidence="2" id="KW-0012">Acyltransferase</keyword>
<dbReference type="InterPro" id="IPR000182">
    <property type="entry name" value="GNAT_dom"/>
</dbReference>
<sequence length="165" mass="17779">MSAISTAIPSVRLVPLSAADAGLLRDVVATNRKHLTRNGDYLDLVALDEAGVAEMLERDGIRDFTYGVELSGSIVGIVSLVPVDPPRFGCGYWLAESVTGRGIATEAMRSLIQHARRSHGATDIFAGVTLGNLPSIAVLERLGFSVSQHFPSYTRYHLRLAESQD</sequence>
<evidence type="ECO:0000256" key="2">
    <source>
        <dbReference type="ARBA" id="ARBA00023315"/>
    </source>
</evidence>
<organism evidence="5">
    <name type="scientific">Microbacterium sp. A8/3-1</name>
    <dbReference type="NCBI Taxonomy" id="3160749"/>
    <lineage>
        <taxon>Bacteria</taxon>
        <taxon>Bacillati</taxon>
        <taxon>Actinomycetota</taxon>
        <taxon>Actinomycetes</taxon>
        <taxon>Micrococcales</taxon>
        <taxon>Microbacteriaceae</taxon>
        <taxon>Microbacterium</taxon>
    </lineage>
</organism>
<protein>
    <submittedName>
        <fullName evidence="5">GNAT family N-acetyltransferase</fullName>
    </submittedName>
</protein>
<comment type="similarity">
    <text evidence="3">Belongs to the acetyltransferase family. RimJ subfamily.</text>
</comment>
<reference evidence="5" key="1">
    <citation type="submission" date="2024-06" db="EMBL/GenBank/DDBJ databases">
        <title>Draft genome sequence of Microbacterium sp. strain A8/3-1, isolated from Oxytropis tragacanthoides Fisch. ex DC. Root nodules in the Altai region of Russia.</title>
        <authorList>
            <person name="Sazanova A."/>
            <person name="Guro P."/>
            <person name="Kuznetsova I."/>
            <person name="Belimov A."/>
            <person name="Safronova V."/>
        </authorList>
    </citation>
    <scope>NUCLEOTIDE SEQUENCE</scope>
    <source>
        <strain evidence="5">A8/3-1</strain>
    </source>
</reference>
<feature type="domain" description="N-acetyltransferase" evidence="4">
    <location>
        <begin position="11"/>
        <end position="165"/>
    </location>
</feature>
<keyword evidence="1" id="KW-0808">Transferase</keyword>
<dbReference type="Pfam" id="PF13302">
    <property type="entry name" value="Acetyltransf_3"/>
    <property type="match status" value="1"/>
</dbReference>
<dbReference type="SUPFAM" id="SSF55729">
    <property type="entry name" value="Acyl-CoA N-acyltransferases (Nat)"/>
    <property type="match status" value="1"/>
</dbReference>
<evidence type="ECO:0000313" key="5">
    <source>
        <dbReference type="EMBL" id="XBX80555.1"/>
    </source>
</evidence>
<evidence type="ECO:0000256" key="1">
    <source>
        <dbReference type="ARBA" id="ARBA00022679"/>
    </source>
</evidence>
<dbReference type="Gene3D" id="3.40.630.30">
    <property type="match status" value="1"/>
</dbReference>
<dbReference type="InterPro" id="IPR016181">
    <property type="entry name" value="Acyl_CoA_acyltransferase"/>
</dbReference>
<evidence type="ECO:0000256" key="3">
    <source>
        <dbReference type="ARBA" id="ARBA00038502"/>
    </source>
</evidence>
<dbReference type="CDD" id="cd04301">
    <property type="entry name" value="NAT_SF"/>
    <property type="match status" value="1"/>
</dbReference>
<dbReference type="GO" id="GO:0016747">
    <property type="term" value="F:acyltransferase activity, transferring groups other than amino-acyl groups"/>
    <property type="evidence" value="ECO:0007669"/>
    <property type="project" value="InterPro"/>
</dbReference>
<dbReference type="AlphaFoldDB" id="A0AAU7W1K0"/>
<dbReference type="InterPro" id="IPR051531">
    <property type="entry name" value="N-acetyltransferase"/>
</dbReference>